<feature type="domain" description="Acyl-CoA dehydrogenase/oxidase N-terminal" evidence="2">
    <location>
        <begin position="42"/>
        <end position="110"/>
    </location>
</feature>
<dbReference type="GO" id="GO:0008470">
    <property type="term" value="F:3-methylbutanoyl-CoA dehydrogenase activity"/>
    <property type="evidence" value="ECO:0007669"/>
    <property type="project" value="TreeGrafter"/>
</dbReference>
<dbReference type="Gene3D" id="1.10.540.10">
    <property type="entry name" value="Acyl-CoA dehydrogenase/oxidase, N-terminal domain"/>
    <property type="match status" value="1"/>
</dbReference>
<dbReference type="AlphaFoldDB" id="A0A840AP98"/>
<dbReference type="Pfam" id="PF08028">
    <property type="entry name" value="Acyl-CoA_dh_2"/>
    <property type="match status" value="1"/>
</dbReference>
<dbReference type="SUPFAM" id="SSF56645">
    <property type="entry name" value="Acyl-CoA dehydrogenase NM domain-like"/>
    <property type="match status" value="1"/>
</dbReference>
<feature type="domain" description="Acyl-CoA dehydrogenase C-terminal" evidence="3">
    <location>
        <begin position="255"/>
        <end position="388"/>
    </location>
</feature>
<dbReference type="PANTHER" id="PTHR43884:SF12">
    <property type="entry name" value="ISOVALERYL-COA DEHYDROGENASE, MITOCHONDRIAL-RELATED"/>
    <property type="match status" value="1"/>
</dbReference>
<evidence type="ECO:0000313" key="5">
    <source>
        <dbReference type="Proteomes" id="UP000553963"/>
    </source>
</evidence>
<protein>
    <submittedName>
        <fullName evidence="4">Alkylation response protein AidB-like acyl-CoA dehydrogenase</fullName>
    </submittedName>
</protein>
<dbReference type="GO" id="GO:0050660">
    <property type="term" value="F:flavin adenine dinucleotide binding"/>
    <property type="evidence" value="ECO:0007669"/>
    <property type="project" value="InterPro"/>
</dbReference>
<evidence type="ECO:0000313" key="4">
    <source>
        <dbReference type="EMBL" id="MBB3931452.1"/>
    </source>
</evidence>
<name>A0A840AP98_9HYPH</name>
<dbReference type="PANTHER" id="PTHR43884">
    <property type="entry name" value="ACYL-COA DEHYDROGENASE"/>
    <property type="match status" value="1"/>
</dbReference>
<dbReference type="InterPro" id="IPR036250">
    <property type="entry name" value="AcylCo_DH-like_C"/>
</dbReference>
<evidence type="ECO:0000259" key="2">
    <source>
        <dbReference type="Pfam" id="PF02771"/>
    </source>
</evidence>
<dbReference type="EMBL" id="JACIDS010000003">
    <property type="protein sequence ID" value="MBB3931452.1"/>
    <property type="molecule type" value="Genomic_DNA"/>
</dbReference>
<dbReference type="InterPro" id="IPR046373">
    <property type="entry name" value="Acyl-CoA_Oxase/DH_mid-dom_sf"/>
</dbReference>
<keyword evidence="1" id="KW-0560">Oxidoreductase</keyword>
<dbReference type="Gene3D" id="2.40.110.10">
    <property type="entry name" value="Butyryl-CoA Dehydrogenase, subunit A, domain 2"/>
    <property type="match status" value="1"/>
</dbReference>
<sequence>MNIHVDPIGELAAEGFDPNTVLPAASVDPAAPLRFAEAFGAALAKVATAREQANIRPTAEVAILKSSGLVNLLIPEWFGGLGGSITTALKILVALSRGDASIGALLGYHYTNSGVARLFDVEGDAEAVERLSAEGRWFWGNVSQPGARSLAATPDGQGFRLNGVKHWNTGPSLADVTTVLANRDDVPELAYGYVPIDRKGLVFSGTWDHLGLRRAETLSLEFHDVELKADEVFRSSFGPVTSFPPLYVPIGELYFASYYLGSLLGAIDAAALYTRQETRPAPGSGVASATLDPYVLHQYGEFWTEAEAALAFFLSVGREVEDGFERRRSITARERAELGVKANAVRAFVTRAGLSVTPRIYEVTGARATRNDFGFDRFWRDIRTHTLHDNQHYKLRTIGDFALNGVAHEPPSFA</sequence>
<evidence type="ECO:0000259" key="3">
    <source>
        <dbReference type="Pfam" id="PF08028"/>
    </source>
</evidence>
<dbReference type="GO" id="GO:0006552">
    <property type="term" value="P:L-leucine catabolic process"/>
    <property type="evidence" value="ECO:0007669"/>
    <property type="project" value="TreeGrafter"/>
</dbReference>
<dbReference type="InterPro" id="IPR009100">
    <property type="entry name" value="AcylCoA_DH/oxidase_NM_dom_sf"/>
</dbReference>
<dbReference type="InterPro" id="IPR013107">
    <property type="entry name" value="Acyl-CoA_DH_C"/>
</dbReference>
<dbReference type="PIRSF" id="PIRSF016578">
    <property type="entry name" value="HsaA"/>
    <property type="match status" value="1"/>
</dbReference>
<dbReference type="InterPro" id="IPR013786">
    <property type="entry name" value="AcylCoA_DH/ox_N"/>
</dbReference>
<comment type="caution">
    <text evidence="4">The sequence shown here is derived from an EMBL/GenBank/DDBJ whole genome shotgun (WGS) entry which is preliminary data.</text>
</comment>
<gene>
    <name evidence="4" type="ORF">GGR25_002502</name>
</gene>
<dbReference type="Pfam" id="PF02771">
    <property type="entry name" value="Acyl-CoA_dh_N"/>
    <property type="match status" value="1"/>
</dbReference>
<accession>A0A840AP98</accession>
<dbReference type="SUPFAM" id="SSF47203">
    <property type="entry name" value="Acyl-CoA dehydrogenase C-terminal domain-like"/>
    <property type="match status" value="1"/>
</dbReference>
<proteinExistence type="predicted"/>
<dbReference type="InterPro" id="IPR037069">
    <property type="entry name" value="AcylCoA_DH/ox_N_sf"/>
</dbReference>
<dbReference type="RefSeq" id="WP_183399089.1">
    <property type="nucleotide sequence ID" value="NZ_JACIDS010000003.1"/>
</dbReference>
<organism evidence="4 5">
    <name type="scientific">Kaistia hirudinis</name>
    <dbReference type="NCBI Taxonomy" id="1293440"/>
    <lineage>
        <taxon>Bacteria</taxon>
        <taxon>Pseudomonadati</taxon>
        <taxon>Pseudomonadota</taxon>
        <taxon>Alphaproteobacteria</taxon>
        <taxon>Hyphomicrobiales</taxon>
        <taxon>Kaistiaceae</taxon>
        <taxon>Kaistia</taxon>
    </lineage>
</organism>
<keyword evidence="5" id="KW-1185">Reference proteome</keyword>
<reference evidence="4 5" key="1">
    <citation type="submission" date="2020-08" db="EMBL/GenBank/DDBJ databases">
        <title>Genomic Encyclopedia of Type Strains, Phase IV (KMG-IV): sequencing the most valuable type-strain genomes for metagenomic binning, comparative biology and taxonomic classification.</title>
        <authorList>
            <person name="Goeker M."/>
        </authorList>
    </citation>
    <scope>NUCLEOTIDE SEQUENCE [LARGE SCALE GENOMIC DNA]</scope>
    <source>
        <strain evidence="4 5">DSM 25966</strain>
    </source>
</reference>
<evidence type="ECO:0000256" key="1">
    <source>
        <dbReference type="ARBA" id="ARBA00023002"/>
    </source>
</evidence>
<dbReference type="Proteomes" id="UP000553963">
    <property type="component" value="Unassembled WGS sequence"/>
</dbReference>
<dbReference type="Gene3D" id="1.20.140.10">
    <property type="entry name" value="Butyryl-CoA Dehydrogenase, subunit A, domain 3"/>
    <property type="match status" value="1"/>
</dbReference>